<gene>
    <name evidence="2" type="ORF">ENX16_00115</name>
</gene>
<dbReference type="PANTHER" id="PTHR22642">
    <property type="entry name" value="IMIDAZOLONEPROPIONASE"/>
    <property type="match status" value="1"/>
</dbReference>
<dbReference type="InterPro" id="IPR032466">
    <property type="entry name" value="Metal_Hydrolase"/>
</dbReference>
<dbReference type="Gene3D" id="3.20.20.140">
    <property type="entry name" value="Metal-dependent hydrolases"/>
    <property type="match status" value="1"/>
</dbReference>
<dbReference type="PANTHER" id="PTHR22642:SF22">
    <property type="entry name" value="EXOENZYMES REGULATORY PROTEIN AEPA"/>
    <property type="match status" value="1"/>
</dbReference>
<feature type="domain" description="Amidohydrolase 3" evidence="1">
    <location>
        <begin position="42"/>
        <end position="487"/>
    </location>
</feature>
<dbReference type="InterPro" id="IPR033932">
    <property type="entry name" value="YtcJ-like"/>
</dbReference>
<dbReference type="Pfam" id="PF07969">
    <property type="entry name" value="Amidohydro_3"/>
    <property type="match status" value="1"/>
</dbReference>
<proteinExistence type="predicted"/>
<evidence type="ECO:0000313" key="2">
    <source>
        <dbReference type="EMBL" id="HGD12481.1"/>
    </source>
</evidence>
<dbReference type="InterPro" id="IPR011059">
    <property type="entry name" value="Metal-dep_hydrolase_composite"/>
</dbReference>
<sequence length="493" mass="53614">METLSGYLITEPATPAFPGKIIIDSGKIAAILPANDTGKNVFIAPGFIDSHTHPLENGLAMLFPDLSPIRSIAEAVDLIHNAISSKTDLPLILAFNFNPDGIKEHRYLYRRELDRITREKPVFVYRVDGHSGIANSPALALIPKEKQEGIELDGAGKPTGVVRGSAYEALSALLKRKLPAEIIEEAINLTARQAIQKGVTTIAAMVGTQEMSESEWQIILNALASALIRMIPFLQTWKPDLASKLSLPRVGGCLLLDGSFGSHTAAITGEYADAPGFNGMLYHPDELIVNFLNRSNELALQTAFHAIGDRAIEQLIRSHEKASIAGKNKLFRHRIEHAELLTPELITRIANLNLIISVQPAFEALWGGPGGLYAQRLGQRWKFTNPLNSLLSAGIHIAGGSDAPITPLDPLFGIKAARSLPNNEQSLNPTNAFALFTTYAAYSLKMEDQIGAIKPGFAADLVILNADPRIQPEAQILATYLAGKLVYQHNLWE</sequence>
<evidence type="ECO:0000259" key="1">
    <source>
        <dbReference type="Pfam" id="PF07969"/>
    </source>
</evidence>
<dbReference type="SUPFAM" id="SSF51556">
    <property type="entry name" value="Metallo-dependent hydrolases"/>
    <property type="match status" value="1"/>
</dbReference>
<keyword evidence="2" id="KW-0378">Hydrolase</keyword>
<dbReference type="Gene3D" id="2.30.40.10">
    <property type="entry name" value="Urease, subunit C, domain 1"/>
    <property type="match status" value="1"/>
</dbReference>
<dbReference type="CDD" id="cd01300">
    <property type="entry name" value="YtcJ_like"/>
    <property type="match status" value="1"/>
</dbReference>
<reference evidence="2" key="1">
    <citation type="journal article" date="2020" name="mSystems">
        <title>Genome- and Community-Level Interaction Insights into Carbon Utilization and Element Cycling Functions of Hydrothermarchaeota in Hydrothermal Sediment.</title>
        <authorList>
            <person name="Zhou Z."/>
            <person name="Liu Y."/>
            <person name="Xu W."/>
            <person name="Pan J."/>
            <person name="Luo Z.H."/>
            <person name="Li M."/>
        </authorList>
    </citation>
    <scope>NUCLEOTIDE SEQUENCE [LARGE SCALE GENOMIC DNA]</scope>
    <source>
        <strain evidence="2">SpSt-914</strain>
    </source>
</reference>
<dbReference type="GO" id="GO:0016810">
    <property type="term" value="F:hydrolase activity, acting on carbon-nitrogen (but not peptide) bonds"/>
    <property type="evidence" value="ECO:0007669"/>
    <property type="project" value="InterPro"/>
</dbReference>
<organism evidence="2">
    <name type="scientific">candidate division WOR-3 bacterium</name>
    <dbReference type="NCBI Taxonomy" id="2052148"/>
    <lineage>
        <taxon>Bacteria</taxon>
        <taxon>Bacteria division WOR-3</taxon>
    </lineage>
</organism>
<dbReference type="Gene3D" id="3.10.310.70">
    <property type="match status" value="1"/>
</dbReference>
<name>A0A7V3UZC4_UNCW3</name>
<dbReference type="SUPFAM" id="SSF51338">
    <property type="entry name" value="Composite domain of metallo-dependent hydrolases"/>
    <property type="match status" value="1"/>
</dbReference>
<dbReference type="InterPro" id="IPR013108">
    <property type="entry name" value="Amidohydro_3"/>
</dbReference>
<accession>A0A7V3UZC4</accession>
<dbReference type="EMBL" id="DTMZ01000002">
    <property type="protein sequence ID" value="HGD12481.1"/>
    <property type="molecule type" value="Genomic_DNA"/>
</dbReference>
<comment type="caution">
    <text evidence="2">The sequence shown here is derived from an EMBL/GenBank/DDBJ whole genome shotgun (WGS) entry which is preliminary data.</text>
</comment>
<protein>
    <submittedName>
        <fullName evidence="2">Amidohydrolase</fullName>
    </submittedName>
</protein>
<dbReference type="AlphaFoldDB" id="A0A7V3UZC4"/>